<dbReference type="PANTHER" id="PTHR11579:SF0">
    <property type="entry name" value="PROTEIN-L-ISOASPARTATE(D-ASPARTATE) O-METHYLTRANSFERASE"/>
    <property type="match status" value="1"/>
</dbReference>
<dbReference type="InterPro" id="IPR000682">
    <property type="entry name" value="PCMT"/>
</dbReference>
<sequence>MSTQRERQRMIDDIESEIDFTRNMIGRDHFEPRVMAAMRKVPREEFVPPELKHAAFDNGPLPIGHGQTISQPYIVALMTDLLQPEPDHTILEIGTGSGYQTAILSQLCRRVCTMEVIPELSETAKRRFGEMGYDNIDVQTGNGYLGWPEHAPYDGVIVTAAAGHIPPALVEQLRPGGRLVIPVGQPYSYQELMLVEKDREGNSHTRNILSVAFVPLVETIPTAGNDPR</sequence>
<name>A0A9J7A0Z5_9GAMM</name>
<dbReference type="AlphaFoldDB" id="A0A9J7A0Z5"/>
<organism evidence="8 9">
    <name type="scientific">Candidatus Endoriftia persephonae</name>
    <dbReference type="NCBI Taxonomy" id="393765"/>
    <lineage>
        <taxon>Bacteria</taxon>
        <taxon>Pseudomonadati</taxon>
        <taxon>Pseudomonadota</taxon>
        <taxon>Gammaproteobacteria</taxon>
        <taxon>Chromatiales</taxon>
        <taxon>Sedimenticolaceae</taxon>
        <taxon>Candidatus Endoriftia</taxon>
    </lineage>
</organism>
<reference evidence="8" key="1">
    <citation type="journal article" date="2022" name="Mol. Ecol. Resour.">
        <title>The complete and closed genome of the facultative generalist Candidatus Endoriftia persephone from deep-sea hydrothermal vents.</title>
        <authorList>
            <person name="de Oliveira A.L."/>
            <person name="Srivastava A."/>
            <person name="Espada-Hinojosa S."/>
            <person name="Bright M."/>
        </authorList>
    </citation>
    <scope>NUCLEOTIDE SEQUENCE</scope>
    <source>
        <strain evidence="8">Tica-EPR-9o50.N</strain>
    </source>
</reference>
<dbReference type="Pfam" id="PF01135">
    <property type="entry name" value="PCMT"/>
    <property type="match status" value="1"/>
</dbReference>
<dbReference type="CDD" id="cd02440">
    <property type="entry name" value="AdoMet_MTases"/>
    <property type="match status" value="1"/>
</dbReference>
<dbReference type="Gene3D" id="3.40.50.150">
    <property type="entry name" value="Vaccinia Virus protein VP39"/>
    <property type="match status" value="1"/>
</dbReference>
<comment type="function">
    <text evidence="7">Catalyzes the methyl esterification of L-isoaspartyl residues in peptides and proteins that result from spontaneous decomposition of normal L-aspartyl and L-asparaginyl residues. It plays a role in the repair and/or degradation of damaged proteins.</text>
</comment>
<gene>
    <name evidence="7" type="primary">pcm</name>
    <name evidence="8" type="ORF">L0Y14_05175</name>
</gene>
<comment type="similarity">
    <text evidence="2 7">Belongs to the methyltransferase superfamily. L-isoaspartyl/D-aspartyl protein methyltransferase family.</text>
</comment>
<evidence type="ECO:0000256" key="3">
    <source>
        <dbReference type="ARBA" id="ARBA00022490"/>
    </source>
</evidence>
<evidence type="ECO:0000256" key="6">
    <source>
        <dbReference type="ARBA" id="ARBA00022691"/>
    </source>
</evidence>
<dbReference type="HAMAP" id="MF_00090">
    <property type="entry name" value="PIMT"/>
    <property type="match status" value="1"/>
</dbReference>
<evidence type="ECO:0000256" key="5">
    <source>
        <dbReference type="ARBA" id="ARBA00022679"/>
    </source>
</evidence>
<keyword evidence="3 7" id="KW-0963">Cytoplasm</keyword>
<keyword evidence="4 7" id="KW-0489">Methyltransferase</keyword>
<comment type="subcellular location">
    <subcellularLocation>
        <location evidence="1 7">Cytoplasm</location>
    </subcellularLocation>
</comment>
<dbReference type="KEGG" id="eps:L0Y14_05175"/>
<proteinExistence type="inferred from homology"/>
<dbReference type="RefSeq" id="WP_005966626.1">
    <property type="nucleotide sequence ID" value="NZ_CP090569.1"/>
</dbReference>
<dbReference type="GO" id="GO:0004719">
    <property type="term" value="F:protein-L-isoaspartate (D-aspartate) O-methyltransferase activity"/>
    <property type="evidence" value="ECO:0007669"/>
    <property type="project" value="UniProtKB-UniRule"/>
</dbReference>
<dbReference type="FunFam" id="3.40.50.150:FF:000010">
    <property type="entry name" value="Protein-L-isoaspartate O-methyltransferase"/>
    <property type="match status" value="1"/>
</dbReference>
<evidence type="ECO:0000256" key="4">
    <source>
        <dbReference type="ARBA" id="ARBA00022603"/>
    </source>
</evidence>
<feature type="active site" evidence="7">
    <location>
        <position position="70"/>
    </location>
</feature>
<dbReference type="GO" id="GO:0005737">
    <property type="term" value="C:cytoplasm"/>
    <property type="evidence" value="ECO:0007669"/>
    <property type="project" value="UniProtKB-SubCell"/>
</dbReference>
<keyword evidence="6 7" id="KW-0949">S-adenosyl-L-methionine</keyword>
<dbReference type="Proteomes" id="UP001056649">
    <property type="component" value="Chromosome"/>
</dbReference>
<keyword evidence="5 7" id="KW-0808">Transferase</keyword>
<dbReference type="GO" id="GO:0030091">
    <property type="term" value="P:protein repair"/>
    <property type="evidence" value="ECO:0007669"/>
    <property type="project" value="UniProtKB-UniRule"/>
</dbReference>
<keyword evidence="9" id="KW-1185">Reference proteome</keyword>
<evidence type="ECO:0000313" key="9">
    <source>
        <dbReference type="Proteomes" id="UP001056649"/>
    </source>
</evidence>
<comment type="catalytic activity">
    <reaction evidence="7">
        <text>[protein]-L-isoaspartate + S-adenosyl-L-methionine = [protein]-L-isoaspartate alpha-methyl ester + S-adenosyl-L-homocysteine</text>
        <dbReference type="Rhea" id="RHEA:12705"/>
        <dbReference type="Rhea" id="RHEA-COMP:12143"/>
        <dbReference type="Rhea" id="RHEA-COMP:12144"/>
        <dbReference type="ChEBI" id="CHEBI:57856"/>
        <dbReference type="ChEBI" id="CHEBI:59789"/>
        <dbReference type="ChEBI" id="CHEBI:90596"/>
        <dbReference type="ChEBI" id="CHEBI:90598"/>
        <dbReference type="EC" id="2.1.1.77"/>
    </reaction>
</comment>
<evidence type="ECO:0000313" key="8">
    <source>
        <dbReference type="EMBL" id="USF88625.1"/>
    </source>
</evidence>
<evidence type="ECO:0000256" key="7">
    <source>
        <dbReference type="HAMAP-Rule" id="MF_00090"/>
    </source>
</evidence>
<accession>A0A9J7A0Z5</accession>
<dbReference type="InterPro" id="IPR029063">
    <property type="entry name" value="SAM-dependent_MTases_sf"/>
</dbReference>
<dbReference type="EC" id="2.1.1.77" evidence="7"/>
<dbReference type="GO" id="GO:0032259">
    <property type="term" value="P:methylation"/>
    <property type="evidence" value="ECO:0007669"/>
    <property type="project" value="UniProtKB-KW"/>
</dbReference>
<evidence type="ECO:0000256" key="1">
    <source>
        <dbReference type="ARBA" id="ARBA00004496"/>
    </source>
</evidence>
<evidence type="ECO:0000256" key="2">
    <source>
        <dbReference type="ARBA" id="ARBA00005369"/>
    </source>
</evidence>
<dbReference type="EMBL" id="CP090569">
    <property type="protein sequence ID" value="USF88625.1"/>
    <property type="molecule type" value="Genomic_DNA"/>
</dbReference>
<dbReference type="PANTHER" id="PTHR11579">
    <property type="entry name" value="PROTEIN-L-ISOASPARTATE O-METHYLTRANSFERASE"/>
    <property type="match status" value="1"/>
</dbReference>
<dbReference type="SUPFAM" id="SSF53335">
    <property type="entry name" value="S-adenosyl-L-methionine-dependent methyltransferases"/>
    <property type="match status" value="1"/>
</dbReference>
<protein>
    <recommendedName>
        <fullName evidence="7">Protein-L-isoaspartate O-methyltransferase</fullName>
        <ecNumber evidence="7">2.1.1.77</ecNumber>
    </recommendedName>
    <alternativeName>
        <fullName evidence="7">L-isoaspartyl protein carboxyl methyltransferase</fullName>
    </alternativeName>
    <alternativeName>
        <fullName evidence="7">Protein L-isoaspartyl methyltransferase</fullName>
    </alternativeName>
    <alternativeName>
        <fullName evidence="7">Protein-beta-aspartate methyltransferase</fullName>
        <shortName evidence="7">PIMT</shortName>
    </alternativeName>
</protein>
<dbReference type="NCBIfam" id="NF001453">
    <property type="entry name" value="PRK00312.1"/>
    <property type="match status" value="1"/>
</dbReference>
<dbReference type="NCBIfam" id="TIGR00080">
    <property type="entry name" value="pimt"/>
    <property type="match status" value="1"/>
</dbReference>